<protein>
    <submittedName>
        <fullName evidence="2">Uncharacterized protein</fullName>
    </submittedName>
</protein>
<reference evidence="2 3" key="1">
    <citation type="journal article" date="2022" name="bioRxiv">
        <title>Genomics of Preaxostyla Flagellates Illuminates Evolutionary Transitions and the Path Towards Mitochondrial Loss.</title>
        <authorList>
            <person name="Novak L.V.F."/>
            <person name="Treitli S.C."/>
            <person name="Pyrih J."/>
            <person name="Halakuc P."/>
            <person name="Pipaliya S.V."/>
            <person name="Vacek V."/>
            <person name="Brzon O."/>
            <person name="Soukal P."/>
            <person name="Eme L."/>
            <person name="Dacks J.B."/>
            <person name="Karnkowska A."/>
            <person name="Elias M."/>
            <person name="Hampl V."/>
        </authorList>
    </citation>
    <scope>NUCLEOTIDE SEQUENCE [LARGE SCALE GENOMIC DNA]</scope>
    <source>
        <strain evidence="2">NAU3</strain>
        <tissue evidence="2">Gut</tissue>
    </source>
</reference>
<evidence type="ECO:0000256" key="1">
    <source>
        <dbReference type="SAM" id="MobiDB-lite"/>
    </source>
</evidence>
<accession>A0ABQ9Y2C5</accession>
<dbReference type="EMBL" id="JARBJD010000043">
    <property type="protein sequence ID" value="KAK2957859.1"/>
    <property type="molecule type" value="Genomic_DNA"/>
</dbReference>
<comment type="caution">
    <text evidence="2">The sequence shown here is derived from an EMBL/GenBank/DDBJ whole genome shotgun (WGS) entry which is preliminary data.</text>
</comment>
<gene>
    <name evidence="2" type="ORF">BLNAU_7293</name>
</gene>
<dbReference type="Proteomes" id="UP001281761">
    <property type="component" value="Unassembled WGS sequence"/>
</dbReference>
<evidence type="ECO:0000313" key="3">
    <source>
        <dbReference type="Proteomes" id="UP001281761"/>
    </source>
</evidence>
<feature type="region of interest" description="Disordered" evidence="1">
    <location>
        <begin position="1"/>
        <end position="23"/>
    </location>
</feature>
<proteinExistence type="predicted"/>
<name>A0ABQ9Y2C5_9EUKA</name>
<organism evidence="2 3">
    <name type="scientific">Blattamonas nauphoetae</name>
    <dbReference type="NCBI Taxonomy" id="2049346"/>
    <lineage>
        <taxon>Eukaryota</taxon>
        <taxon>Metamonada</taxon>
        <taxon>Preaxostyla</taxon>
        <taxon>Oxymonadida</taxon>
        <taxon>Blattamonas</taxon>
    </lineage>
</organism>
<sequence length="357" mass="40007">MENKTVSLKASNDALSNSSQESPSTIVVNKEPFLSFDPKSTLSFEDKSAIYSSLVALVQAECPFDKVLQDRAVRFLESIEPKWGEPDYPAKLVHDLVPSSAGSPPGFLASILTLLSSPHSTVVAAALSFLYETTKRSSPAIRCRLMESDLITKVLAIVQPHTLSVAGNETIFHHLTRIINHCISLADRGFLITLSTTEAVNIYKHREMNFQKVVLPSSQCVTFLISNRHILSGDLFDSFMSLLNSLIQICPFHHPTLEFVFASPIAMAFSNCLSLVEDENHLLNVLIKIDLWLSEWKKEGPEVSQSGKRMMQSLFSEGFEDTLEQMMKHEKRGDYYTFVVHRCNVISQKQGLNVKRQ</sequence>
<keyword evidence="3" id="KW-1185">Reference proteome</keyword>
<evidence type="ECO:0000313" key="2">
    <source>
        <dbReference type="EMBL" id="KAK2957859.1"/>
    </source>
</evidence>